<reference evidence="2" key="1">
    <citation type="journal article" date="2020" name="Phytopathology">
        <title>Genome Sequence Resources of Colletotrichum truncatum, C. plurivorum, C. musicola, and C. sojae: Four Species Pathogenic to Soybean (Glycine max).</title>
        <authorList>
            <person name="Rogerio F."/>
            <person name="Boufleur T.R."/>
            <person name="Ciampi-Guillardi M."/>
            <person name="Sukno S.A."/>
            <person name="Thon M.R."/>
            <person name="Massola Junior N.S."/>
            <person name="Baroncelli R."/>
        </authorList>
    </citation>
    <scope>NUCLEOTIDE SEQUENCE</scope>
    <source>
        <strain evidence="2">LFN00145</strain>
    </source>
</reference>
<name>A0A8H6KP11_9PEZI</name>
<comment type="caution">
    <text evidence="2">The sequence shown here is derived from an EMBL/GenBank/DDBJ whole genome shotgun (WGS) entry which is preliminary data.</text>
</comment>
<organism evidence="2 3">
    <name type="scientific">Colletotrichum plurivorum</name>
    <dbReference type="NCBI Taxonomy" id="2175906"/>
    <lineage>
        <taxon>Eukaryota</taxon>
        <taxon>Fungi</taxon>
        <taxon>Dikarya</taxon>
        <taxon>Ascomycota</taxon>
        <taxon>Pezizomycotina</taxon>
        <taxon>Sordariomycetes</taxon>
        <taxon>Hypocreomycetidae</taxon>
        <taxon>Glomerellales</taxon>
        <taxon>Glomerellaceae</taxon>
        <taxon>Colletotrichum</taxon>
        <taxon>Colletotrichum orchidearum species complex</taxon>
    </lineage>
</organism>
<evidence type="ECO:0000313" key="2">
    <source>
        <dbReference type="EMBL" id="KAF6835042.1"/>
    </source>
</evidence>
<evidence type="ECO:0000256" key="1">
    <source>
        <dbReference type="SAM" id="MobiDB-lite"/>
    </source>
</evidence>
<accession>A0A8H6KP11</accession>
<protein>
    <submittedName>
        <fullName evidence="2">Uncharacterized protein</fullName>
    </submittedName>
</protein>
<proteinExistence type="predicted"/>
<sequence>MVKPYGVEENARHGIEAGDMDIGRHWEDAMSWELPPLAPFLDGRGSNGSNGADGRAGNHGPSRAGSQVGAVKLRGSPG</sequence>
<keyword evidence="3" id="KW-1185">Reference proteome</keyword>
<feature type="region of interest" description="Disordered" evidence="1">
    <location>
        <begin position="37"/>
        <end position="78"/>
    </location>
</feature>
<gene>
    <name evidence="2" type="ORF">CPLU01_04520</name>
</gene>
<dbReference type="AlphaFoldDB" id="A0A8H6KP11"/>
<dbReference type="Proteomes" id="UP000654918">
    <property type="component" value="Unassembled WGS sequence"/>
</dbReference>
<dbReference type="EMBL" id="WIGO01000043">
    <property type="protein sequence ID" value="KAF6835042.1"/>
    <property type="molecule type" value="Genomic_DNA"/>
</dbReference>
<evidence type="ECO:0000313" key="3">
    <source>
        <dbReference type="Proteomes" id="UP000654918"/>
    </source>
</evidence>